<reference evidence="9 10" key="1">
    <citation type="submission" date="2011-08" db="EMBL/GenBank/DDBJ databases">
        <title>The Genome Sequence of Selenomonas infelix ATCC 43532.</title>
        <authorList>
            <consortium name="The Broad Institute Genome Sequencing Platform"/>
            <person name="Earl A."/>
            <person name="Ward D."/>
            <person name="Feldgarden M."/>
            <person name="Gevers D."/>
            <person name="Izard J."/>
            <person name="Blanton J.M."/>
            <person name="Baranova O.V."/>
            <person name="Dewhirst F.E."/>
            <person name="Young S.K."/>
            <person name="Zeng Q."/>
            <person name="Gargeya S."/>
            <person name="Fitzgerald M."/>
            <person name="Haas B."/>
            <person name="Abouelleil A."/>
            <person name="Alvarado L."/>
            <person name="Arachchi H.M."/>
            <person name="Berlin A."/>
            <person name="Brown A."/>
            <person name="Chapman S.B."/>
            <person name="Chen Z."/>
            <person name="Dunbar C."/>
            <person name="Freedman E."/>
            <person name="Gearin G."/>
            <person name="Gellesch M."/>
            <person name="Goldberg J."/>
            <person name="Griggs A."/>
            <person name="Gujja S."/>
            <person name="Heiman D."/>
            <person name="Howarth C."/>
            <person name="Larson L."/>
            <person name="Lui A."/>
            <person name="MacDonald P.J.P."/>
            <person name="Montmayeur A."/>
            <person name="Murphy C."/>
            <person name="Neiman D."/>
            <person name="Pearson M."/>
            <person name="Priest M."/>
            <person name="Roberts A."/>
            <person name="Saif S."/>
            <person name="Shea T."/>
            <person name="Shenoy N."/>
            <person name="Sisk P."/>
            <person name="Stolte C."/>
            <person name="Sykes S."/>
            <person name="Wortman J."/>
            <person name="Nusbaum C."/>
            <person name="Birren B."/>
        </authorList>
    </citation>
    <scope>NUCLEOTIDE SEQUENCE [LARGE SCALE GENOMIC DNA]</scope>
    <source>
        <strain evidence="9 10">ATCC 43532</strain>
    </source>
</reference>
<keyword evidence="3" id="KW-1003">Cell membrane</keyword>
<accession>G5GQF8</accession>
<comment type="subcellular location">
    <subcellularLocation>
        <location evidence="1">Cell membrane</location>
        <topology evidence="1">Multi-pass membrane protein</topology>
    </subcellularLocation>
</comment>
<sequence>MFSDFFLGMQQDFKIFLLPPLICAVFRLIFILVYRPKKSPCGAWGKWISCFRYGFWWGMDFNAYAFLIPLVLVSIPAAFLPAYFAVSDAVRLSLLLIYAAVLYTAFIGKMIFYAHFHDTFNQTLWLGKNADKRNFADIFFHQNHGVWLLLGYLPYLALCCAAGNALLSLPSVSYPTLTDGAGQYAVNTLVFIAAIVLFYWLRYGGTLRHRKKPEWDEVPAAVKEDAVLGKAAIDDLIALKMVWKRPVRECLNHTDAESRAIMTAIMPTSFAGAPLEVFRRTAQGARITPPRHIFFLLAESYGQVFFDEPYATLNLMEAGARFRAEKHTVSINNFLSGGMISQPSIVRLLLGIYDADMELNENVIFWDHTLPTALPRQLKELGYRTSFWYGGGLNWGSLVHFVPALGFDAAYGGMDICGEDAPRTWLGVYDHIFLDEAARRIRTEGDDVPSFHFLYTTSNHGPYRIPFEECGFDAARLNPQMGAALRKNSLKYRGLGCAWYADWALCRFITQMREAFPDGLFIVTGDHMGGEAPLIRGLAAREEMLLRERILTSFSMHHAELTEAHLAHNVIGGHLNILPTLIELIAPQGFPYYAVEKPLTEPIDCVVTPYAWLTREEIGYYRERAAQELAVTAGQLPWHFDTERFTAERDAYCELTAYYVRHPELLMESNI</sequence>
<protein>
    <recommendedName>
        <fullName evidence="8">Sulfatase N-terminal domain-containing protein</fullName>
    </recommendedName>
</protein>
<dbReference type="PANTHER" id="PTHR47371:SF3">
    <property type="entry name" value="PHOSPHOGLYCEROL TRANSFERASE I"/>
    <property type="match status" value="1"/>
</dbReference>
<dbReference type="PATRIC" id="fig|679201.3.peg.1504"/>
<dbReference type="InterPro" id="IPR017850">
    <property type="entry name" value="Alkaline_phosphatase_core_sf"/>
</dbReference>
<keyword evidence="5 7" id="KW-1133">Transmembrane helix</keyword>
<feature type="transmembrane region" description="Helical" evidence="7">
    <location>
        <begin position="15"/>
        <end position="34"/>
    </location>
</feature>
<organism evidence="9 10">
    <name type="scientific">Selenomonas infelix ATCC 43532</name>
    <dbReference type="NCBI Taxonomy" id="679201"/>
    <lineage>
        <taxon>Bacteria</taxon>
        <taxon>Bacillati</taxon>
        <taxon>Bacillota</taxon>
        <taxon>Negativicutes</taxon>
        <taxon>Selenomonadales</taxon>
        <taxon>Selenomonadaceae</taxon>
        <taxon>Selenomonas</taxon>
    </lineage>
</organism>
<evidence type="ECO:0000256" key="1">
    <source>
        <dbReference type="ARBA" id="ARBA00004651"/>
    </source>
</evidence>
<evidence type="ECO:0000256" key="3">
    <source>
        <dbReference type="ARBA" id="ARBA00022475"/>
    </source>
</evidence>
<name>G5GQF8_9FIRM</name>
<comment type="pathway">
    <text evidence="2">Cell wall biogenesis; lipoteichoic acid biosynthesis.</text>
</comment>
<feature type="transmembrane region" description="Helical" evidence="7">
    <location>
        <begin position="146"/>
        <end position="169"/>
    </location>
</feature>
<evidence type="ECO:0000256" key="5">
    <source>
        <dbReference type="ARBA" id="ARBA00022989"/>
    </source>
</evidence>
<feature type="transmembrane region" description="Helical" evidence="7">
    <location>
        <begin position="92"/>
        <end position="112"/>
    </location>
</feature>
<keyword evidence="10" id="KW-1185">Reference proteome</keyword>
<evidence type="ECO:0000313" key="9">
    <source>
        <dbReference type="EMBL" id="EHG20593.1"/>
    </source>
</evidence>
<feature type="transmembrane region" description="Helical" evidence="7">
    <location>
        <begin position="61"/>
        <end position="86"/>
    </location>
</feature>
<dbReference type="RefSeq" id="WP_006692924.1">
    <property type="nucleotide sequence ID" value="NZ_JH376799.1"/>
</dbReference>
<comment type="caution">
    <text evidence="9">The sequence shown here is derived from an EMBL/GenBank/DDBJ whole genome shotgun (WGS) entry which is preliminary data.</text>
</comment>
<evidence type="ECO:0000313" key="10">
    <source>
        <dbReference type="Proteomes" id="UP000004129"/>
    </source>
</evidence>
<evidence type="ECO:0000256" key="6">
    <source>
        <dbReference type="ARBA" id="ARBA00023136"/>
    </source>
</evidence>
<feature type="transmembrane region" description="Helical" evidence="7">
    <location>
        <begin position="181"/>
        <end position="201"/>
    </location>
</feature>
<dbReference type="PANTHER" id="PTHR47371">
    <property type="entry name" value="LIPOTEICHOIC ACID SYNTHASE"/>
    <property type="match status" value="1"/>
</dbReference>
<evidence type="ECO:0000256" key="4">
    <source>
        <dbReference type="ARBA" id="ARBA00022692"/>
    </source>
</evidence>
<dbReference type="GO" id="GO:0005886">
    <property type="term" value="C:plasma membrane"/>
    <property type="evidence" value="ECO:0007669"/>
    <property type="project" value="UniProtKB-SubCell"/>
</dbReference>
<dbReference type="EMBL" id="ACZM01000015">
    <property type="protein sequence ID" value="EHG20593.1"/>
    <property type="molecule type" value="Genomic_DNA"/>
</dbReference>
<evidence type="ECO:0000256" key="2">
    <source>
        <dbReference type="ARBA" id="ARBA00004936"/>
    </source>
</evidence>
<dbReference type="AlphaFoldDB" id="G5GQF8"/>
<dbReference type="eggNOG" id="COG1368">
    <property type="taxonomic scope" value="Bacteria"/>
</dbReference>
<dbReference type="InterPro" id="IPR000917">
    <property type="entry name" value="Sulfatase_N"/>
</dbReference>
<evidence type="ECO:0000256" key="7">
    <source>
        <dbReference type="SAM" id="Phobius"/>
    </source>
</evidence>
<dbReference type="InterPro" id="IPR050448">
    <property type="entry name" value="OpgB/LTA_synthase_biosynth"/>
</dbReference>
<dbReference type="HOGENOM" id="CLU_028667_0_0_9"/>
<keyword evidence="6 7" id="KW-0472">Membrane</keyword>
<dbReference type="Pfam" id="PF00884">
    <property type="entry name" value="Sulfatase"/>
    <property type="match status" value="1"/>
</dbReference>
<feature type="domain" description="Sulfatase N-terminal" evidence="8">
    <location>
        <begin position="294"/>
        <end position="584"/>
    </location>
</feature>
<dbReference type="Gene3D" id="3.40.720.10">
    <property type="entry name" value="Alkaline Phosphatase, subunit A"/>
    <property type="match status" value="1"/>
</dbReference>
<dbReference type="STRING" id="679201.HMPREF9334_01489"/>
<gene>
    <name evidence="9" type="ORF">HMPREF9334_01489</name>
</gene>
<dbReference type="Proteomes" id="UP000004129">
    <property type="component" value="Unassembled WGS sequence"/>
</dbReference>
<dbReference type="OrthoDB" id="9777768at2"/>
<evidence type="ECO:0000259" key="8">
    <source>
        <dbReference type="Pfam" id="PF00884"/>
    </source>
</evidence>
<keyword evidence="4 7" id="KW-0812">Transmembrane</keyword>
<proteinExistence type="predicted"/>
<dbReference type="SUPFAM" id="SSF53649">
    <property type="entry name" value="Alkaline phosphatase-like"/>
    <property type="match status" value="1"/>
</dbReference>